<reference evidence="2 3" key="1">
    <citation type="submission" date="2014-11" db="EMBL/GenBank/DDBJ databases">
        <authorList>
            <person name="Zhu J."/>
            <person name="Qi W."/>
            <person name="Song R."/>
        </authorList>
    </citation>
    <scope>NUCLEOTIDE SEQUENCE [LARGE SCALE GENOMIC DNA]</scope>
</reference>
<dbReference type="EMBL" id="CDMY01000292">
    <property type="protein sequence ID" value="CEL99931.1"/>
    <property type="molecule type" value="Genomic_DNA"/>
</dbReference>
<evidence type="ECO:0000313" key="2">
    <source>
        <dbReference type="EMBL" id="CEL99931.1"/>
    </source>
</evidence>
<dbReference type="AlphaFoldDB" id="A0A0G4EQL8"/>
<dbReference type="Proteomes" id="UP000041254">
    <property type="component" value="Unassembled WGS sequence"/>
</dbReference>
<protein>
    <submittedName>
        <fullName evidence="2">Uncharacterized protein</fullName>
    </submittedName>
</protein>
<accession>A0A0G4EQL8</accession>
<dbReference type="InParanoid" id="A0A0G4EQL8"/>
<keyword evidence="3" id="KW-1185">Reference proteome</keyword>
<proteinExistence type="predicted"/>
<name>A0A0G4EQL8_VITBC</name>
<feature type="chain" id="PRO_5005188147" evidence="1">
    <location>
        <begin position="24"/>
        <end position="281"/>
    </location>
</feature>
<feature type="signal peptide" evidence="1">
    <location>
        <begin position="1"/>
        <end position="23"/>
    </location>
</feature>
<keyword evidence="1" id="KW-0732">Signal</keyword>
<evidence type="ECO:0000256" key="1">
    <source>
        <dbReference type="SAM" id="SignalP"/>
    </source>
</evidence>
<evidence type="ECO:0000313" key="3">
    <source>
        <dbReference type="Proteomes" id="UP000041254"/>
    </source>
</evidence>
<dbReference type="VEuPathDB" id="CryptoDB:Vbra_12708"/>
<organism evidence="2 3">
    <name type="scientific">Vitrella brassicaformis (strain CCMP3155)</name>
    <dbReference type="NCBI Taxonomy" id="1169540"/>
    <lineage>
        <taxon>Eukaryota</taxon>
        <taxon>Sar</taxon>
        <taxon>Alveolata</taxon>
        <taxon>Colpodellida</taxon>
        <taxon>Vitrellaceae</taxon>
        <taxon>Vitrella</taxon>
    </lineage>
</organism>
<sequence length="281" mass="30455">MHPFSTATAATAVFLLSALPAHAQVTDAPAAFEVCEEPNILQTLCDPTATTFSLNSTNVYFPLIPGTLNVLAGPEGPLPTINNTEAAAGGGGRMRVLLRRGSRRRLQDDDGDGREEIIQLERRVLNETEEVMGVETFIIETREYTDGTLTELKRGFYVEAADGTVCYMGEDATEYDDSGAVVVEDSWRAGEAGALPGIAMPAMPQKGDVFLEEFVPGESMYTGRVAFVEVEATIAGETITNQAIKIVEMDALEGCVEEEPKFYAPEIGLIMQDRLVLHDRS</sequence>
<gene>
    <name evidence="2" type="ORF">Vbra_12708</name>
</gene>